<dbReference type="PANTHER" id="PTHR30126:SF39">
    <property type="entry name" value="HTH-TYPE TRANSCRIPTIONAL REGULATOR CYSL"/>
    <property type="match status" value="1"/>
</dbReference>
<name>A0A419SGC7_9BACL</name>
<reference evidence="6 7" key="1">
    <citation type="submission" date="2016-08" db="EMBL/GenBank/DDBJ databases">
        <title>Novel Firmicute Genomes.</title>
        <authorList>
            <person name="Poppleton D.I."/>
            <person name="Gribaldo S."/>
        </authorList>
    </citation>
    <scope>NUCLEOTIDE SEQUENCE [LARGE SCALE GENOMIC DNA]</scope>
    <source>
        <strain evidence="6 7">RAOx-1</strain>
    </source>
</reference>
<dbReference type="GO" id="GO:0003700">
    <property type="term" value="F:DNA-binding transcription factor activity"/>
    <property type="evidence" value="ECO:0007669"/>
    <property type="project" value="InterPro"/>
</dbReference>
<gene>
    <name evidence="6" type="ORF">BEP19_11405</name>
</gene>
<dbReference type="Pfam" id="PF00126">
    <property type="entry name" value="HTH_1"/>
    <property type="match status" value="1"/>
</dbReference>
<proteinExistence type="inferred from homology"/>
<dbReference type="PANTHER" id="PTHR30126">
    <property type="entry name" value="HTH-TYPE TRANSCRIPTIONAL REGULATOR"/>
    <property type="match status" value="1"/>
</dbReference>
<dbReference type="EMBL" id="MCHY01000009">
    <property type="protein sequence ID" value="RKD22842.1"/>
    <property type="molecule type" value="Genomic_DNA"/>
</dbReference>
<dbReference type="RefSeq" id="WP_120190330.1">
    <property type="nucleotide sequence ID" value="NZ_MCHY01000009.1"/>
</dbReference>
<dbReference type="InterPro" id="IPR005119">
    <property type="entry name" value="LysR_subst-bd"/>
</dbReference>
<dbReference type="PRINTS" id="PR00039">
    <property type="entry name" value="HTHLYSR"/>
</dbReference>
<dbReference type="OrthoDB" id="9785745at2"/>
<evidence type="ECO:0000256" key="4">
    <source>
        <dbReference type="ARBA" id="ARBA00023163"/>
    </source>
</evidence>
<dbReference type="Gene3D" id="1.10.10.10">
    <property type="entry name" value="Winged helix-like DNA-binding domain superfamily/Winged helix DNA-binding domain"/>
    <property type="match status" value="1"/>
</dbReference>
<keyword evidence="7" id="KW-1185">Reference proteome</keyword>
<dbReference type="AlphaFoldDB" id="A0A419SGC7"/>
<dbReference type="FunFam" id="1.10.10.10:FF:000001">
    <property type="entry name" value="LysR family transcriptional regulator"/>
    <property type="match status" value="1"/>
</dbReference>
<evidence type="ECO:0000256" key="1">
    <source>
        <dbReference type="ARBA" id="ARBA00009437"/>
    </source>
</evidence>
<dbReference type="SUPFAM" id="SSF46785">
    <property type="entry name" value="Winged helix' DNA-binding domain"/>
    <property type="match status" value="1"/>
</dbReference>
<dbReference type="PROSITE" id="PS50931">
    <property type="entry name" value="HTH_LYSR"/>
    <property type="match status" value="1"/>
</dbReference>
<dbReference type="InterPro" id="IPR000847">
    <property type="entry name" value="LysR_HTH_N"/>
</dbReference>
<protein>
    <submittedName>
        <fullName evidence="6">Transcriptional regulator</fullName>
    </submittedName>
</protein>
<feature type="domain" description="HTH lysR-type" evidence="5">
    <location>
        <begin position="1"/>
        <end position="57"/>
    </location>
</feature>
<evidence type="ECO:0000313" key="7">
    <source>
        <dbReference type="Proteomes" id="UP000284219"/>
    </source>
</evidence>
<keyword evidence="3" id="KW-0238">DNA-binding</keyword>
<dbReference type="SUPFAM" id="SSF53850">
    <property type="entry name" value="Periplasmic binding protein-like II"/>
    <property type="match status" value="1"/>
</dbReference>
<dbReference type="Pfam" id="PF03466">
    <property type="entry name" value="LysR_substrate"/>
    <property type="match status" value="1"/>
</dbReference>
<dbReference type="Proteomes" id="UP000284219">
    <property type="component" value="Unassembled WGS sequence"/>
</dbReference>
<accession>A0A419SGC7</accession>
<dbReference type="Gene3D" id="3.40.190.290">
    <property type="match status" value="1"/>
</dbReference>
<evidence type="ECO:0000259" key="5">
    <source>
        <dbReference type="PROSITE" id="PS50931"/>
    </source>
</evidence>
<comment type="caution">
    <text evidence="6">The sequence shown here is derived from an EMBL/GenBank/DDBJ whole genome shotgun (WGS) entry which is preliminary data.</text>
</comment>
<evidence type="ECO:0000313" key="6">
    <source>
        <dbReference type="EMBL" id="RKD22842.1"/>
    </source>
</evidence>
<evidence type="ECO:0000256" key="2">
    <source>
        <dbReference type="ARBA" id="ARBA00023015"/>
    </source>
</evidence>
<dbReference type="GO" id="GO:0000976">
    <property type="term" value="F:transcription cis-regulatory region binding"/>
    <property type="evidence" value="ECO:0007669"/>
    <property type="project" value="TreeGrafter"/>
</dbReference>
<keyword evidence="2" id="KW-0805">Transcription regulation</keyword>
<sequence length="293" mass="32708">MNQHLVVFVKVVDLKSFSQAAEQLHMTQPAVSQYIQSLERLMGVKLLDRTSKMVRLNKAGEIVYHHAVEILGLYSRMQSLVDDLSNTASGTLSIGASYTFGEHVLPHIIAKLSKQYPHIKPTITIGNTKEISDLVRNHQLDIGIVEGNFNQRQLSVENFAEDLMYIFTSAEHPFTQLEMITAAELKEETWIVREVGSGTREAAEKMFVSFGFIPVKVLEFGSAQLIKESVEAGLGITLLSQWATQKELSLGTLSIVNIQGMPIRRKFSIVTHSATFQTKAMEVFKKIAQTSIV</sequence>
<dbReference type="InterPro" id="IPR036388">
    <property type="entry name" value="WH-like_DNA-bd_sf"/>
</dbReference>
<evidence type="ECO:0000256" key="3">
    <source>
        <dbReference type="ARBA" id="ARBA00023125"/>
    </source>
</evidence>
<dbReference type="CDD" id="cd08420">
    <property type="entry name" value="PBP2_CysL_like"/>
    <property type="match status" value="1"/>
</dbReference>
<keyword evidence="4" id="KW-0804">Transcription</keyword>
<comment type="similarity">
    <text evidence="1">Belongs to the LysR transcriptional regulatory family.</text>
</comment>
<organism evidence="6 7">
    <name type="scientific">Ammoniphilus oxalaticus</name>
    <dbReference type="NCBI Taxonomy" id="66863"/>
    <lineage>
        <taxon>Bacteria</taxon>
        <taxon>Bacillati</taxon>
        <taxon>Bacillota</taxon>
        <taxon>Bacilli</taxon>
        <taxon>Bacillales</taxon>
        <taxon>Paenibacillaceae</taxon>
        <taxon>Aneurinibacillus group</taxon>
        <taxon>Ammoniphilus</taxon>
    </lineage>
</organism>
<dbReference type="InterPro" id="IPR036390">
    <property type="entry name" value="WH_DNA-bd_sf"/>
</dbReference>